<keyword evidence="2" id="KW-1185">Reference proteome</keyword>
<proteinExistence type="predicted"/>
<evidence type="ECO:0000313" key="2">
    <source>
        <dbReference type="Proteomes" id="UP000019205"/>
    </source>
</evidence>
<dbReference type="Proteomes" id="UP000019205">
    <property type="component" value="Chromosome"/>
</dbReference>
<evidence type="ECO:0000313" key="1">
    <source>
        <dbReference type="EMBL" id="EAQ98776.2"/>
    </source>
</evidence>
<accession>A4A4Q5</accession>
<dbReference type="EMBL" id="AAOA02000003">
    <property type="protein sequence ID" value="EAQ98776.2"/>
    <property type="molecule type" value="Genomic_DNA"/>
</dbReference>
<reference evidence="1 2" key="2">
    <citation type="journal article" date="2009" name="PLoS ONE">
        <title>The photosynthetic apparatus and its regulation in the aerobic gammaproteobacterium Congregibacter litoralis gen. nov., sp. nov.</title>
        <authorList>
            <person name="Spring S."/>
            <person name="Lunsdorf H."/>
            <person name="Fuchs B.M."/>
            <person name="Tindall B.J."/>
        </authorList>
    </citation>
    <scope>NUCLEOTIDE SEQUENCE [LARGE SCALE GENOMIC DNA]</scope>
    <source>
        <strain evidence="1">KT71</strain>
    </source>
</reference>
<sequence>MLRILKNLALYLTIALLLAILTVGLMNTYLGVDSPIRPTVERIVSAIPPLLRLAKKIAGLSSKPSAEASASTISGSTVIQAGGGAWHQSVGESASLCGVPGVEEVPLWSERTAYTWVNEDGVRSFGDNAPSSASAQTFGMDEGDRDFTLSLRWEGVSPNRTFEGRIRAGAMRIYDQWGEWIGYDALVRSRITLRITSNRDAFLRDWGGDPGGPIPNGFYSLIRNEAVIFYDSARTSEAKLLQVAFHELAHLISTWQVGSLPTWYGEGIAEYFETMDVEWQSAQFRSADAWRQRVARDGAMGLSELLALNAAEWFSGNIGQRYATAGALVTFMTTTDAGRAALTDLAQQAHAVRCKKRSAKQGLTPSEYPGGVVRLERDFRRWLEQSPNH</sequence>
<gene>
    <name evidence="1" type="ORF">KT71_09122</name>
</gene>
<comment type="caution">
    <text evidence="1">The sequence shown here is derived from an EMBL/GenBank/DDBJ whole genome shotgun (WGS) entry which is preliminary data.</text>
</comment>
<dbReference type="eggNOG" id="ENOG50311K9">
    <property type="taxonomic scope" value="Bacteria"/>
</dbReference>
<dbReference type="AlphaFoldDB" id="A4A4Q5"/>
<dbReference type="STRING" id="314285.KT71_09122"/>
<reference evidence="1 2" key="1">
    <citation type="journal article" date="2007" name="Proc. Natl. Acad. Sci. U.S.A.">
        <title>Characterization of a marine gammaproteobacterium capable of aerobic anoxygenic photosynthesis.</title>
        <authorList>
            <person name="Fuchs B.M."/>
            <person name="Spring S."/>
            <person name="Teeling H."/>
            <person name="Quast C."/>
            <person name="Wulf J."/>
            <person name="Schattenhofer M."/>
            <person name="Yan S."/>
            <person name="Ferriera S."/>
            <person name="Johnson J."/>
            <person name="Glockner F.O."/>
            <person name="Amann R."/>
        </authorList>
    </citation>
    <scope>NUCLEOTIDE SEQUENCE [LARGE SCALE GENOMIC DNA]</scope>
    <source>
        <strain evidence="1">KT71</strain>
    </source>
</reference>
<name>A4A4Q5_9GAMM</name>
<organism evidence="1 2">
    <name type="scientific">Congregibacter litoralis KT71</name>
    <dbReference type="NCBI Taxonomy" id="314285"/>
    <lineage>
        <taxon>Bacteria</taxon>
        <taxon>Pseudomonadati</taxon>
        <taxon>Pseudomonadota</taxon>
        <taxon>Gammaproteobacteria</taxon>
        <taxon>Cellvibrionales</taxon>
        <taxon>Halieaceae</taxon>
        <taxon>Congregibacter</taxon>
    </lineage>
</organism>
<protein>
    <submittedName>
        <fullName evidence="1">Peptidase MA superfamily</fullName>
    </submittedName>
</protein>
<dbReference type="HOGENOM" id="CLU_064654_0_0_6"/>